<evidence type="ECO:0000313" key="1">
    <source>
        <dbReference type="EMBL" id="BCZ24642.1"/>
    </source>
</evidence>
<dbReference type="Proteomes" id="UP000826012">
    <property type="component" value="Chromosome"/>
</dbReference>
<accession>A0ABM7STD1</accession>
<reference evidence="1 2" key="1">
    <citation type="submission" date="2021-07" db="EMBL/GenBank/DDBJ databases">
        <title>Complete genome sequence of nontuberculous Mycobacterium sp. TY59.</title>
        <authorList>
            <person name="Fukushima K."/>
        </authorList>
    </citation>
    <scope>NUCLEOTIDE SEQUENCE [LARGE SCALE GENOMIC DNA]</scope>
    <source>
        <strain evidence="1 2">TY59</strain>
    </source>
</reference>
<name>A0ABM7STD1_9MYCO</name>
<evidence type="ECO:0000313" key="2">
    <source>
        <dbReference type="Proteomes" id="UP000826012"/>
    </source>
</evidence>
<gene>
    <name evidence="1" type="ORF">MTY59_44970</name>
</gene>
<protein>
    <submittedName>
        <fullName evidence="1">Uncharacterized protein</fullName>
    </submittedName>
</protein>
<keyword evidence="2" id="KW-1185">Reference proteome</keyword>
<organism evidence="1 2">
    <name type="scientific">Mycobacterium senriense</name>
    <dbReference type="NCBI Taxonomy" id="2775496"/>
    <lineage>
        <taxon>Bacteria</taxon>
        <taxon>Bacillati</taxon>
        <taxon>Actinomycetota</taxon>
        <taxon>Actinomycetes</taxon>
        <taxon>Mycobacteriales</taxon>
        <taxon>Mycobacteriaceae</taxon>
        <taxon>Mycobacterium</taxon>
        <taxon>Mycobacterium avium complex (MAC)</taxon>
    </lineage>
</organism>
<dbReference type="EMBL" id="AP024828">
    <property type="protein sequence ID" value="BCZ24642.1"/>
    <property type="molecule type" value="Genomic_DNA"/>
</dbReference>
<sequence length="172" mass="18477">MVGQASGGVEALHQQFERHVLVFEGGQAALAHLGQQLGERGIPGHVDPQHQGVDEEPDQLVERGLGPPGNWKAHCHIGTGADLREQSSERRLDHHEAGRVVLARQPVHLLLQLRRPVHRQASAAVVGDLRVGPVGGQLQAFGQPGKRVRPEVQLGGDAAVAVFHIAEMRALP</sequence>
<proteinExistence type="predicted"/>